<organism evidence="2 3">
    <name type="scientific">Gracilariopsis chorda</name>
    <dbReference type="NCBI Taxonomy" id="448386"/>
    <lineage>
        <taxon>Eukaryota</taxon>
        <taxon>Rhodophyta</taxon>
        <taxon>Florideophyceae</taxon>
        <taxon>Rhodymeniophycidae</taxon>
        <taxon>Gracilariales</taxon>
        <taxon>Gracilariaceae</taxon>
        <taxon>Gracilariopsis</taxon>
    </lineage>
</organism>
<comment type="caution">
    <text evidence="2">The sequence shown here is derived from an EMBL/GenBank/DDBJ whole genome shotgun (WGS) entry which is preliminary data.</text>
</comment>
<proteinExistence type="predicted"/>
<dbReference type="GO" id="GO:0003677">
    <property type="term" value="F:DNA binding"/>
    <property type="evidence" value="ECO:0007669"/>
    <property type="project" value="InterPro"/>
</dbReference>
<dbReference type="InterPro" id="IPR013762">
    <property type="entry name" value="Integrase-like_cat_sf"/>
</dbReference>
<keyword evidence="3" id="KW-1185">Reference proteome</keyword>
<dbReference type="EMBL" id="NBIV01000046">
    <property type="protein sequence ID" value="PXF46029.1"/>
    <property type="molecule type" value="Genomic_DNA"/>
</dbReference>
<keyword evidence="1" id="KW-0233">DNA recombination</keyword>
<evidence type="ECO:0000256" key="1">
    <source>
        <dbReference type="ARBA" id="ARBA00023172"/>
    </source>
</evidence>
<reference evidence="2 3" key="1">
    <citation type="journal article" date="2018" name="Mol. Biol. Evol.">
        <title>Analysis of the draft genome of the red seaweed Gracilariopsis chorda provides insights into genome size evolution in Rhodophyta.</title>
        <authorList>
            <person name="Lee J."/>
            <person name="Yang E.C."/>
            <person name="Graf L."/>
            <person name="Yang J.H."/>
            <person name="Qiu H."/>
            <person name="Zel Zion U."/>
            <person name="Chan C.X."/>
            <person name="Stephens T.G."/>
            <person name="Weber A.P.M."/>
            <person name="Boo G.H."/>
            <person name="Boo S.M."/>
            <person name="Kim K.M."/>
            <person name="Shin Y."/>
            <person name="Jung M."/>
            <person name="Lee S.J."/>
            <person name="Yim H.S."/>
            <person name="Lee J.H."/>
            <person name="Bhattacharya D."/>
            <person name="Yoon H.S."/>
        </authorList>
    </citation>
    <scope>NUCLEOTIDE SEQUENCE [LARGE SCALE GENOMIC DNA]</scope>
    <source>
        <strain evidence="2 3">SKKU-2015</strain>
        <tissue evidence="2">Whole body</tissue>
    </source>
</reference>
<evidence type="ECO:0000313" key="3">
    <source>
        <dbReference type="Proteomes" id="UP000247409"/>
    </source>
</evidence>
<accession>A0A2V3IVB0</accession>
<dbReference type="AlphaFoldDB" id="A0A2V3IVB0"/>
<evidence type="ECO:0000313" key="2">
    <source>
        <dbReference type="EMBL" id="PXF46029.1"/>
    </source>
</evidence>
<protein>
    <recommendedName>
        <fullName evidence="4">Tyr recombinase domain-containing protein</fullName>
    </recommendedName>
</protein>
<gene>
    <name evidence="2" type="ORF">BWQ96_04204</name>
</gene>
<name>A0A2V3IVB0_9FLOR</name>
<sequence>MRNLCRQDVKLAEDDITLQMRVFRYGETAFAPRIALYIPRCSGPDSAGCIYTLIASLVRATTAPHFWLFPGTTDSQPASTASVAAAPIVFTENTAPPSGSQFTVRSLRSGGISEAYAAGVPLPVIMRLSNHHSEAVVHKHYLDALMPSTPAARLFFARFTRSARSATSGLGLA</sequence>
<evidence type="ECO:0008006" key="4">
    <source>
        <dbReference type="Google" id="ProtNLM"/>
    </source>
</evidence>
<dbReference type="OrthoDB" id="10542294at2759"/>
<dbReference type="Proteomes" id="UP000247409">
    <property type="component" value="Unassembled WGS sequence"/>
</dbReference>
<dbReference type="SUPFAM" id="SSF56349">
    <property type="entry name" value="DNA breaking-rejoining enzymes"/>
    <property type="match status" value="1"/>
</dbReference>
<dbReference type="InterPro" id="IPR011010">
    <property type="entry name" value="DNA_brk_join_enz"/>
</dbReference>
<dbReference type="GO" id="GO:0015074">
    <property type="term" value="P:DNA integration"/>
    <property type="evidence" value="ECO:0007669"/>
    <property type="project" value="InterPro"/>
</dbReference>
<dbReference type="Gene3D" id="1.10.443.10">
    <property type="entry name" value="Intergrase catalytic core"/>
    <property type="match status" value="1"/>
</dbReference>
<dbReference type="GO" id="GO:0006310">
    <property type="term" value="P:DNA recombination"/>
    <property type="evidence" value="ECO:0007669"/>
    <property type="project" value="UniProtKB-KW"/>
</dbReference>